<dbReference type="PROSITE" id="PS50238">
    <property type="entry name" value="RHOGAP"/>
    <property type="match status" value="1"/>
</dbReference>
<dbReference type="InterPro" id="IPR051025">
    <property type="entry name" value="RhoGAP"/>
</dbReference>
<feature type="compositionally biased region" description="Polar residues" evidence="2">
    <location>
        <begin position="63"/>
        <end position="85"/>
    </location>
</feature>
<dbReference type="GO" id="GO:0005096">
    <property type="term" value="F:GTPase activator activity"/>
    <property type="evidence" value="ECO:0007669"/>
    <property type="project" value="UniProtKB-KW"/>
</dbReference>
<feature type="region of interest" description="Disordered" evidence="2">
    <location>
        <begin position="792"/>
        <end position="818"/>
    </location>
</feature>
<dbReference type="Pfam" id="PF00620">
    <property type="entry name" value="RhoGAP"/>
    <property type="match status" value="1"/>
</dbReference>
<dbReference type="Gene3D" id="1.10.555.10">
    <property type="entry name" value="Rho GTPase activation protein"/>
    <property type="match status" value="1"/>
</dbReference>
<feature type="region of interest" description="Disordered" evidence="2">
    <location>
        <begin position="915"/>
        <end position="934"/>
    </location>
</feature>
<feature type="compositionally biased region" description="Low complexity" evidence="2">
    <location>
        <begin position="851"/>
        <end position="860"/>
    </location>
</feature>
<feature type="compositionally biased region" description="Low complexity" evidence="2">
    <location>
        <begin position="39"/>
        <end position="60"/>
    </location>
</feature>
<dbReference type="SMART" id="SM00324">
    <property type="entry name" value="RhoGAP"/>
    <property type="match status" value="1"/>
</dbReference>
<evidence type="ECO:0000256" key="1">
    <source>
        <dbReference type="ARBA" id="ARBA00022468"/>
    </source>
</evidence>
<sequence length="1224" mass="133476">MSSSLIHNSDGFPNIPAATLPLRSRTSSLLPIPTRRETSMSSSLRSSSNSSQPNHSPTPSRARGTSTPQRPSLHSSQYSTSSVRSATRLPGRQPSIPSNYTSLKPTPPSSNNIVSPASLRKPVPSALPGLKKHINKANDDSANYFRDLTKSLSRVPRKSPTSITIDKPFPIPTSLAASAKAQRSGPRPAVTSSALPPAPAHQHSSMPPGAVTYQNLKARPVRSYQELNPTPNSTAGSALRPVQPLCPPTKKVDTSPQSLQSTITLTDGASSIRVKLDYSHRPSVSPIVDLYSKVTPSTYGSKSQRYPIDIHEPPQVLSSSPAQCPEPQEFQSRAYTLEKLQSLIGTDELQKLVNPDDLYQLISRSSLYETQQEIQERVSKESNTSNTPDGQKPPAVPLTSMDSNSSQVHSTPAIPRATLKATAFPVSAMTQPLNLKGPSILPIAATPSVPDAGLKKSNNVGNILLDKLRWKSKTPAAQNSKHGTSKSISKSRRPSSFILSSSSIKGILPGQQSTFGKVSASEQRRFSQILGASLELMNCSTRVVLMGERYHVLPVLSFDVIEEIYRRGMQVPGIMRISGDLDRIDELVHKFECCPTMGVDLSGEDIHTLCGLLKHYLRTLPEPLFHPLLSHILFTVCVEPSRARQADSTADENSSQLLVARYLLKLLPSRALSLLTYVVRFLAQIPFFTENRIQHDSLAVMLGPAIFAPRDIGLPGLGLHPRRHNTDQAASQAIPWRLPSHASVSFIEDLDKKAVSQRAAESTLWLMNHSNMLFDGAGKPRESVLSTTMPEEAQGSTPHELFPIQFAGPEPTSPEQLRFSPSINSLAASILTYTSGLTVSQGSMVFEESPEFLPSSSIQSPPSPSEETGRLDDFQYMEDNTSVIPDKPQDPTEDTSNAGLGLAFPSSLVEQADSTLSDVMEGEEGEALSQLDQSAGDVTCTDHDATSKEVDTRERKTSSKVVGLLAQYMEGRDEKIQKQESLIDSLVGEIERLQSIEERDSALRGQILKEAHLNPLALRQEGDLVRSDGRNEHAELVSAQTSPQVPRAGEIYVDYYEQIFNPFSPKRATFGLSESCSSAMANRAVQDEQAKRNSLSSDSTVLDPVNTEQTHDAGQSKNRPFADSQENVAEDNTIEELLPLPTQPGKRSSALPSQIPRSGSNPKPWAEHSERVPLHATQSDDDYDSDPSNTISLRTEISRLRSINSNLIRKLKSIESIVGDVFFP</sequence>
<feature type="region of interest" description="Disordered" evidence="2">
    <location>
        <begin position="177"/>
        <end position="211"/>
    </location>
</feature>
<feature type="region of interest" description="Disordered" evidence="2">
    <location>
        <begin position="1083"/>
        <end position="1167"/>
    </location>
</feature>
<name>A0A2N5SCH9_9BASI</name>
<organism evidence="4 5">
    <name type="scientific">Puccinia coronata f. sp. avenae</name>
    <dbReference type="NCBI Taxonomy" id="200324"/>
    <lineage>
        <taxon>Eukaryota</taxon>
        <taxon>Fungi</taxon>
        <taxon>Dikarya</taxon>
        <taxon>Basidiomycota</taxon>
        <taxon>Pucciniomycotina</taxon>
        <taxon>Pucciniomycetes</taxon>
        <taxon>Pucciniales</taxon>
        <taxon>Pucciniaceae</taxon>
        <taxon>Puccinia</taxon>
    </lineage>
</organism>
<dbReference type="EMBL" id="PGCJ01001038">
    <property type="protein sequence ID" value="PLW10983.1"/>
    <property type="molecule type" value="Genomic_DNA"/>
</dbReference>
<feature type="region of interest" description="Disordered" evidence="2">
    <location>
        <begin position="1"/>
        <end position="120"/>
    </location>
</feature>
<feature type="region of interest" description="Disordered" evidence="2">
    <location>
        <begin position="850"/>
        <end position="901"/>
    </location>
</feature>
<feature type="compositionally biased region" description="Low complexity" evidence="2">
    <location>
        <begin position="19"/>
        <end position="31"/>
    </location>
</feature>
<evidence type="ECO:0000313" key="5">
    <source>
        <dbReference type="Proteomes" id="UP000235388"/>
    </source>
</evidence>
<feature type="compositionally biased region" description="Polar residues" evidence="2">
    <location>
        <begin position="1150"/>
        <end position="1161"/>
    </location>
</feature>
<feature type="compositionally biased region" description="Polar residues" evidence="2">
    <location>
        <begin position="400"/>
        <end position="410"/>
    </location>
</feature>
<dbReference type="OrthoDB" id="2500308at2759"/>
<feature type="compositionally biased region" description="Polar residues" evidence="2">
    <location>
        <begin position="1092"/>
        <end position="1118"/>
    </location>
</feature>
<accession>A0A2N5SCH9</accession>
<feature type="region of interest" description="Disordered" evidence="2">
    <location>
        <begin position="225"/>
        <end position="261"/>
    </location>
</feature>
<feature type="region of interest" description="Disordered" evidence="2">
    <location>
        <begin position="372"/>
        <end position="412"/>
    </location>
</feature>
<dbReference type="PANTHER" id="PTHR15228">
    <property type="entry name" value="SPERMATHECAL PHYSIOLOGY VARIANT"/>
    <property type="match status" value="1"/>
</dbReference>
<dbReference type="GO" id="GO:0060237">
    <property type="term" value="P:regulation of fungal-type cell wall organization"/>
    <property type="evidence" value="ECO:0007669"/>
    <property type="project" value="TreeGrafter"/>
</dbReference>
<keyword evidence="1" id="KW-0343">GTPase activation</keyword>
<dbReference type="GO" id="GO:0007165">
    <property type="term" value="P:signal transduction"/>
    <property type="evidence" value="ECO:0007669"/>
    <property type="project" value="InterPro"/>
</dbReference>
<dbReference type="SUPFAM" id="SSF48350">
    <property type="entry name" value="GTPase activation domain, GAP"/>
    <property type="match status" value="1"/>
</dbReference>
<feature type="compositionally biased region" description="Polar residues" evidence="2">
    <location>
        <begin position="95"/>
        <end position="115"/>
    </location>
</feature>
<proteinExistence type="predicted"/>
<dbReference type="Proteomes" id="UP000235388">
    <property type="component" value="Unassembled WGS sequence"/>
</dbReference>
<feature type="region of interest" description="Disordered" evidence="2">
    <location>
        <begin position="474"/>
        <end position="494"/>
    </location>
</feature>
<reference evidence="4 5" key="1">
    <citation type="submission" date="2017-11" db="EMBL/GenBank/DDBJ databases">
        <title>De novo assembly and phasing of dikaryotic genomes from two isolates of Puccinia coronata f. sp. avenae, the causal agent of oat crown rust.</title>
        <authorList>
            <person name="Miller M.E."/>
            <person name="Zhang Y."/>
            <person name="Omidvar V."/>
            <person name="Sperschneider J."/>
            <person name="Schwessinger B."/>
            <person name="Raley C."/>
            <person name="Palmer J.M."/>
            <person name="Garnica D."/>
            <person name="Upadhyaya N."/>
            <person name="Rathjen J."/>
            <person name="Taylor J.M."/>
            <person name="Park R.F."/>
            <person name="Dodds P.N."/>
            <person name="Hirsch C.D."/>
            <person name="Kianian S.F."/>
            <person name="Figueroa M."/>
        </authorList>
    </citation>
    <scope>NUCLEOTIDE SEQUENCE [LARGE SCALE GENOMIC DNA]</scope>
    <source>
        <strain evidence="4">12NC29</strain>
    </source>
</reference>
<comment type="caution">
    <text evidence="4">The sequence shown here is derived from an EMBL/GenBank/DDBJ whole genome shotgun (WGS) entry which is preliminary data.</text>
</comment>
<gene>
    <name evidence="4" type="ORF">PCANC_24209</name>
</gene>
<dbReference type="CDD" id="cd00159">
    <property type="entry name" value="RhoGAP"/>
    <property type="match status" value="1"/>
</dbReference>
<dbReference type="STRING" id="200324.A0A2N5SCH9"/>
<dbReference type="GO" id="GO:0005938">
    <property type="term" value="C:cell cortex"/>
    <property type="evidence" value="ECO:0007669"/>
    <property type="project" value="TreeGrafter"/>
</dbReference>
<dbReference type="AlphaFoldDB" id="A0A2N5SCH9"/>
<dbReference type="InterPro" id="IPR008936">
    <property type="entry name" value="Rho_GTPase_activation_prot"/>
</dbReference>
<dbReference type="InterPro" id="IPR000198">
    <property type="entry name" value="RhoGAP_dom"/>
</dbReference>
<feature type="compositionally biased region" description="Polar residues" evidence="2">
    <location>
        <begin position="225"/>
        <end position="236"/>
    </location>
</feature>
<protein>
    <recommendedName>
        <fullName evidence="3">Rho-GAP domain-containing protein</fullName>
    </recommendedName>
</protein>
<evidence type="ECO:0000259" key="3">
    <source>
        <dbReference type="PROSITE" id="PS50238"/>
    </source>
</evidence>
<dbReference type="PANTHER" id="PTHR15228:SF25">
    <property type="entry name" value="F-BAR DOMAIN-CONTAINING PROTEIN"/>
    <property type="match status" value="1"/>
</dbReference>
<evidence type="ECO:0000256" key="2">
    <source>
        <dbReference type="SAM" id="MobiDB-lite"/>
    </source>
</evidence>
<keyword evidence="5" id="KW-1185">Reference proteome</keyword>
<evidence type="ECO:0000313" key="4">
    <source>
        <dbReference type="EMBL" id="PLW10983.1"/>
    </source>
</evidence>
<feature type="domain" description="Rho-GAP" evidence="3">
    <location>
        <begin position="532"/>
        <end position="746"/>
    </location>
</feature>